<protein>
    <submittedName>
        <fullName evidence="9">RCG24130, isoform CRA_a</fullName>
    </submittedName>
</protein>
<dbReference type="EMBL" id="CH474032">
    <property type="protein sequence ID" value="EDL93885.1"/>
    <property type="molecule type" value="Genomic_DNA"/>
</dbReference>
<evidence type="ECO:0000256" key="2">
    <source>
        <dbReference type="ARBA" id="ARBA00007474"/>
    </source>
</evidence>
<dbReference type="InterPro" id="IPR026139">
    <property type="entry name" value="GOLM1/CASC4"/>
</dbReference>
<evidence type="ECO:0000313" key="9">
    <source>
        <dbReference type="EMBL" id="EDL93887.1"/>
    </source>
</evidence>
<gene>
    <name evidence="9" type="ORF">rCG_24130</name>
</gene>
<organism evidence="9 10">
    <name type="scientific">Rattus norvegicus</name>
    <name type="common">Rat</name>
    <dbReference type="NCBI Taxonomy" id="10116"/>
    <lineage>
        <taxon>Eukaryota</taxon>
        <taxon>Metazoa</taxon>
        <taxon>Chordata</taxon>
        <taxon>Craniata</taxon>
        <taxon>Vertebrata</taxon>
        <taxon>Euteleostomi</taxon>
        <taxon>Mammalia</taxon>
        <taxon>Eutheria</taxon>
        <taxon>Euarchontoglires</taxon>
        <taxon>Glires</taxon>
        <taxon>Rodentia</taxon>
        <taxon>Myomorpha</taxon>
        <taxon>Muroidea</taxon>
        <taxon>Muridae</taxon>
        <taxon>Murinae</taxon>
        <taxon>Rattus</taxon>
    </lineage>
</organism>
<keyword evidence="3" id="KW-0812">Transmembrane</keyword>
<evidence type="ECO:0000313" key="10">
    <source>
        <dbReference type="Proteomes" id="UP000234681"/>
    </source>
</evidence>
<keyword evidence="7" id="KW-0472">Membrane</keyword>
<evidence type="ECO:0000256" key="5">
    <source>
        <dbReference type="ARBA" id="ARBA00022989"/>
    </source>
</evidence>
<evidence type="ECO:0000256" key="3">
    <source>
        <dbReference type="ARBA" id="ARBA00022692"/>
    </source>
</evidence>
<comment type="subcellular location">
    <subcellularLocation>
        <location evidence="1">Membrane</location>
        <topology evidence="1">Single-pass type II membrane protein</topology>
    </subcellularLocation>
</comment>
<name>A6KAH8_RAT</name>
<evidence type="ECO:0000256" key="8">
    <source>
        <dbReference type="SAM" id="MobiDB-lite"/>
    </source>
</evidence>
<comment type="similarity">
    <text evidence="2">Belongs to the GOLM family.</text>
</comment>
<keyword evidence="5" id="KW-1133">Transmembrane helix</keyword>
<evidence type="ECO:0000256" key="6">
    <source>
        <dbReference type="ARBA" id="ARBA00023054"/>
    </source>
</evidence>
<feature type="compositionally biased region" description="Basic and acidic residues" evidence="8">
    <location>
        <begin position="19"/>
        <end position="30"/>
    </location>
</feature>
<reference evidence="10" key="3">
    <citation type="submission" date="2005-09" db="EMBL/GenBank/DDBJ databases">
        <authorList>
            <person name="Mural R.J."/>
            <person name="Li P.W."/>
            <person name="Adams M.D."/>
            <person name="Amanatides P.G."/>
            <person name="Baden-Tillson H."/>
            <person name="Barnstead M."/>
            <person name="Chin S.H."/>
            <person name="Dew I."/>
            <person name="Evans C.A."/>
            <person name="Ferriera S."/>
            <person name="Flanigan M."/>
            <person name="Fosler C."/>
            <person name="Glodek A."/>
            <person name="Gu Z."/>
            <person name="Holt R.A."/>
            <person name="Jennings D."/>
            <person name="Kraft C.L."/>
            <person name="Lu F."/>
            <person name="Nguyen T."/>
            <person name="Nusskern D.R."/>
            <person name="Pfannkoch C.M."/>
            <person name="Sitter C."/>
            <person name="Sutton G.G."/>
            <person name="Venter J.C."/>
            <person name="Wang Z."/>
            <person name="Woodage T."/>
            <person name="Zheng X.H."/>
            <person name="Zhong F."/>
        </authorList>
    </citation>
    <scope>NUCLEOTIDE SEQUENCE [LARGE SCALE GENOMIC DNA]</scope>
    <source>
        <strain>BN</strain>
        <strain evidence="10">Sprague-Dawley</strain>
    </source>
</reference>
<dbReference type="EMBL" id="CH474032">
    <property type="protein sequence ID" value="EDL93887.1"/>
    <property type="molecule type" value="Genomic_DNA"/>
</dbReference>
<accession>A6KAH8</accession>
<evidence type="ECO:0000256" key="7">
    <source>
        <dbReference type="ARBA" id="ARBA00023136"/>
    </source>
</evidence>
<feature type="region of interest" description="Disordered" evidence="8">
    <location>
        <begin position="19"/>
        <end position="112"/>
    </location>
</feature>
<dbReference type="Proteomes" id="UP000234681">
    <property type="component" value="Chromosome 17"/>
</dbReference>
<sequence length="152" mass="17041">MKEVKEQCEERIEEVVRKRNEALVSRDDQRQQALKPQAKLQETVPPKEQTPQEEGDVPRNKSQVPAPSSEVWGLKPHVQNGGDQQNLGDDYNLNENEAEPEREKQAALAGDDRNLSVLNAEAQKRGIIDLPDGGEKRSHILNEVGVHVPQQA</sequence>
<proteinExistence type="inferred from homology"/>
<keyword evidence="4" id="KW-0735">Signal-anchor</keyword>
<reference evidence="9" key="1">
    <citation type="journal article" date="2005" name="Genome Res.">
        <title>Gene and alternative splicing annotation with AIR.</title>
        <authorList>
            <person name="Florea L."/>
            <person name="Di Francesco V."/>
            <person name="Miller J."/>
            <person name="Turner R."/>
            <person name="Yao A."/>
            <person name="Harris M."/>
            <person name="Walenz B."/>
            <person name="Mobarry C."/>
            <person name="Merkulov G.V."/>
            <person name="Charlab R."/>
            <person name="Dew I."/>
            <person name="Deng Z."/>
            <person name="Istrail S."/>
            <person name="Li P."/>
            <person name="Sutton G."/>
        </authorList>
    </citation>
    <scope>NUCLEOTIDE SEQUENCE</scope>
    <source>
        <strain evidence="9">BN</strain>
    </source>
</reference>
<dbReference type="GO" id="GO:0016020">
    <property type="term" value="C:membrane"/>
    <property type="evidence" value="ECO:0007669"/>
    <property type="project" value="UniProtKB-SubCell"/>
</dbReference>
<dbReference type="AlphaFoldDB" id="A6KAH8"/>
<evidence type="ECO:0000256" key="1">
    <source>
        <dbReference type="ARBA" id="ARBA00004606"/>
    </source>
</evidence>
<evidence type="ECO:0000256" key="4">
    <source>
        <dbReference type="ARBA" id="ARBA00022968"/>
    </source>
</evidence>
<feature type="compositionally biased region" description="Basic and acidic residues" evidence="8">
    <location>
        <begin position="99"/>
        <end position="112"/>
    </location>
</feature>
<keyword evidence="6" id="KW-0175">Coiled coil</keyword>
<reference evidence="9" key="2">
    <citation type="submission" date="2005-07" db="EMBL/GenBank/DDBJ databases">
        <authorList>
            <person name="Mural R.J."/>
            <person name="Li P.W."/>
            <person name="Adams M.D."/>
            <person name="Amanatides P.G."/>
            <person name="Baden-Tillson H."/>
            <person name="Barnstead M."/>
            <person name="Chin S.H."/>
            <person name="Dew I."/>
            <person name="Evans C.A."/>
            <person name="Ferriera S."/>
            <person name="Flanigan M."/>
            <person name="Fosler C."/>
            <person name="Glodek A."/>
            <person name="Gu Z."/>
            <person name="Holt R.A."/>
            <person name="Jennings D."/>
            <person name="Kraft C.L."/>
            <person name="Lu F."/>
            <person name="Nguyen T."/>
            <person name="Nusskern D.R."/>
            <person name="Pfannkoch C.M."/>
            <person name="Sitter C."/>
            <person name="Sutton G.G."/>
            <person name="Venter J.C."/>
            <person name="Wang Z."/>
            <person name="Woodage T."/>
            <person name="Zheng X.H."/>
            <person name="Zhong F."/>
        </authorList>
    </citation>
    <scope>NUCLEOTIDE SEQUENCE</scope>
    <source>
        <strain evidence="9">BN</strain>
        <strain evidence="10">BN, Sprague-Dawley</strain>
    </source>
</reference>
<dbReference type="PANTHER" id="PTHR15896:SF8">
    <property type="entry name" value="GOLGI MEMBRANE PROTEIN 1"/>
    <property type="match status" value="1"/>
</dbReference>
<dbReference type="PANTHER" id="PTHR15896">
    <property type="entry name" value="GOLGI PHOSPHOPROTEIN 2/GP73-RELATED"/>
    <property type="match status" value="1"/>
</dbReference>